<evidence type="ECO:0000256" key="2">
    <source>
        <dbReference type="SAM" id="MobiDB-lite"/>
    </source>
</evidence>
<dbReference type="PATRIC" id="fig|106634.4.peg.231"/>
<dbReference type="KEGG" id="tvr:TVD_01125"/>
<accession>A0A0G3G0Y2</accession>
<feature type="domain" description="DUF4124" evidence="3">
    <location>
        <begin position="22"/>
        <end position="60"/>
    </location>
</feature>
<keyword evidence="5" id="KW-1185">Reference proteome</keyword>
<reference evidence="4 5" key="1">
    <citation type="submission" date="2015-04" db="EMBL/GenBank/DDBJ databases">
        <title>Complete Sequence for the Genome of the Thioalkalivibrio versutus D301.</title>
        <authorList>
            <person name="Mu T."/>
            <person name="Zhou J."/>
            <person name="Xu X."/>
        </authorList>
    </citation>
    <scope>NUCLEOTIDE SEQUENCE [LARGE SCALE GENOMIC DNA]</scope>
    <source>
        <strain evidence="4 5">D301</strain>
    </source>
</reference>
<dbReference type="RefSeq" id="WP_018951828.1">
    <property type="nucleotide sequence ID" value="NZ_CP011367.1"/>
</dbReference>
<feature type="coiled-coil region" evidence="1">
    <location>
        <begin position="145"/>
        <end position="189"/>
    </location>
</feature>
<dbReference type="EMBL" id="CP011367">
    <property type="protein sequence ID" value="AKJ94054.1"/>
    <property type="molecule type" value="Genomic_DNA"/>
</dbReference>
<dbReference type="InterPro" id="IPR025392">
    <property type="entry name" value="DUF4124"/>
</dbReference>
<sequence>MVIWGVWNGQRSGVFRPALAGALLLGLAVPVQADIYRWVDDNGTVHYSSTPQPETSQRERRIYDSEGRMREILPAPMSAEERAQAAAEREQAERNLEATQRARQDRVAREHQLRRAYTSLEEIEELRERRERSIGGNVLRSEAQEKTLLRERERIRRQLDGVNENSPLADRYRAELDELDARIARERQYRRGQRERLSAIHERLDLDRRDFQQLVLNGRVND</sequence>
<dbReference type="Pfam" id="PF13511">
    <property type="entry name" value="DUF4124"/>
    <property type="match status" value="1"/>
</dbReference>
<keyword evidence="1" id="KW-0175">Coiled coil</keyword>
<dbReference type="Proteomes" id="UP000064201">
    <property type="component" value="Chromosome"/>
</dbReference>
<protein>
    <recommendedName>
        <fullName evidence="3">DUF4124 domain-containing protein</fullName>
    </recommendedName>
</protein>
<dbReference type="AlphaFoldDB" id="A0A0G3G0Y2"/>
<dbReference type="OrthoDB" id="7064973at2"/>
<proteinExistence type="predicted"/>
<organism evidence="4 5">
    <name type="scientific">Thioalkalivibrio versutus</name>
    <dbReference type="NCBI Taxonomy" id="106634"/>
    <lineage>
        <taxon>Bacteria</taxon>
        <taxon>Pseudomonadati</taxon>
        <taxon>Pseudomonadota</taxon>
        <taxon>Gammaproteobacteria</taxon>
        <taxon>Chromatiales</taxon>
        <taxon>Ectothiorhodospiraceae</taxon>
        <taxon>Thioalkalivibrio</taxon>
    </lineage>
</organism>
<evidence type="ECO:0000259" key="3">
    <source>
        <dbReference type="Pfam" id="PF13511"/>
    </source>
</evidence>
<gene>
    <name evidence="4" type="ORF">TVD_01125</name>
</gene>
<evidence type="ECO:0000313" key="4">
    <source>
        <dbReference type="EMBL" id="AKJ94054.1"/>
    </source>
</evidence>
<feature type="region of interest" description="Disordered" evidence="2">
    <location>
        <begin position="87"/>
        <end position="111"/>
    </location>
</feature>
<evidence type="ECO:0000313" key="5">
    <source>
        <dbReference type="Proteomes" id="UP000064201"/>
    </source>
</evidence>
<evidence type="ECO:0000256" key="1">
    <source>
        <dbReference type="SAM" id="Coils"/>
    </source>
</evidence>
<name>A0A0G3G0Y2_9GAMM</name>